<evidence type="ECO:0000313" key="1">
    <source>
        <dbReference type="EMBL" id="SDU35509.1"/>
    </source>
</evidence>
<keyword evidence="2" id="KW-1185">Reference proteome</keyword>
<feature type="non-terminal residue" evidence="1">
    <location>
        <position position="1"/>
    </location>
</feature>
<organism evidence="1 2">
    <name type="scientific">Nitrosomonas ureae</name>
    <dbReference type="NCBI Taxonomy" id="44577"/>
    <lineage>
        <taxon>Bacteria</taxon>
        <taxon>Pseudomonadati</taxon>
        <taxon>Pseudomonadota</taxon>
        <taxon>Betaproteobacteria</taxon>
        <taxon>Nitrosomonadales</taxon>
        <taxon>Nitrosomonadaceae</taxon>
        <taxon>Nitrosomonas</taxon>
    </lineage>
</organism>
<evidence type="ECO:0008006" key="3">
    <source>
        <dbReference type="Google" id="ProtNLM"/>
    </source>
</evidence>
<reference evidence="2" key="1">
    <citation type="submission" date="2016-10" db="EMBL/GenBank/DDBJ databases">
        <authorList>
            <person name="Varghese N."/>
            <person name="Submissions S."/>
        </authorList>
    </citation>
    <scope>NUCLEOTIDE SEQUENCE [LARGE SCALE GENOMIC DNA]</scope>
    <source>
        <strain evidence="2">Nm10</strain>
    </source>
</reference>
<protein>
    <recommendedName>
        <fullName evidence="3">Acyl-CoA dehydrogenase</fullName>
    </recommendedName>
</protein>
<dbReference type="Proteomes" id="UP000182882">
    <property type="component" value="Unassembled WGS sequence"/>
</dbReference>
<sequence length="74" mass="8103">ASYAQVIKLSLVSAQTGFDVAQTLAVSQLRESHAKKLIEMRKSLGGIFGRVTLYTAAECVKGQVIHELCEYQFA</sequence>
<dbReference type="AlphaFoldDB" id="A0A1H2HUL8"/>
<proteinExistence type="predicted"/>
<evidence type="ECO:0000313" key="2">
    <source>
        <dbReference type="Proteomes" id="UP000182882"/>
    </source>
</evidence>
<name>A0A1H2HUL8_9PROT</name>
<dbReference type="EMBL" id="FNLN01000066">
    <property type="protein sequence ID" value="SDU35509.1"/>
    <property type="molecule type" value="Genomic_DNA"/>
</dbReference>
<accession>A0A1H2HUL8</accession>
<gene>
    <name evidence="1" type="ORF">SAMN05216406_1661</name>
</gene>